<comment type="similarity">
    <text evidence="8">Belongs to the glycosyl hydrolase 10 (cellulase F) family.</text>
</comment>
<dbReference type="RefSeq" id="WP_091495375.1">
    <property type="nucleotide sequence ID" value="NZ_FODJ01000002.1"/>
</dbReference>
<dbReference type="Gene3D" id="3.20.20.80">
    <property type="entry name" value="Glycosidases"/>
    <property type="match status" value="1"/>
</dbReference>
<feature type="domain" description="GH10" evidence="9">
    <location>
        <begin position="1"/>
        <end position="327"/>
    </location>
</feature>
<keyword evidence="5 8" id="KW-0119">Carbohydrate metabolism</keyword>
<dbReference type="OrthoDB" id="9809277at2"/>
<evidence type="ECO:0000313" key="10">
    <source>
        <dbReference type="EMBL" id="SEN88308.1"/>
    </source>
</evidence>
<dbReference type="EC" id="3.2.1.8" evidence="8"/>
<proteinExistence type="inferred from homology"/>
<evidence type="ECO:0000256" key="4">
    <source>
        <dbReference type="ARBA" id="ARBA00022801"/>
    </source>
</evidence>
<evidence type="ECO:0000256" key="8">
    <source>
        <dbReference type="RuleBase" id="RU361174"/>
    </source>
</evidence>
<dbReference type="PRINTS" id="PR00134">
    <property type="entry name" value="GLHYDRLASE10"/>
</dbReference>
<dbReference type="SMART" id="SM00633">
    <property type="entry name" value="Glyco_10"/>
    <property type="match status" value="1"/>
</dbReference>
<evidence type="ECO:0000256" key="5">
    <source>
        <dbReference type="ARBA" id="ARBA00023277"/>
    </source>
</evidence>
<comment type="catalytic activity">
    <reaction evidence="1 8">
        <text>Endohydrolysis of (1-&gt;4)-beta-D-xylosidic linkages in xylans.</text>
        <dbReference type="EC" id="3.2.1.8"/>
    </reaction>
</comment>
<protein>
    <recommendedName>
        <fullName evidence="8">Beta-xylanase</fullName>
        <ecNumber evidence="8">3.2.1.8</ecNumber>
    </recommendedName>
</protein>
<name>A0A1H8K7B7_9BACI</name>
<dbReference type="PROSITE" id="PS51760">
    <property type="entry name" value="GH10_2"/>
    <property type="match status" value="1"/>
</dbReference>
<accession>A0A1H8K7B7</accession>
<sequence length="331" mass="39041">MKALKDYFRNQFLIGAAVNQSTIDTDQELLNKHFNSITAENEMKFEEIHPEPNQYNFEIADKFMQFAEDNGIGLRGHTLVWHNQTPDWFFVDNKGNDVGRTELLRRMKEHIDTVVKRYKGRIYAWDVVNEAVEDHGEQIYRQSKWLTIIGEDFIDYAFRYAHEADPDALLFYNDYNESNPVKREKIYQLVKGMLDRGVPIHGVGLQAHWSLYHPTYGEIEAALKRYAELGLTLHITEMDVSVYAFDDKRTDLTEPSKEMLFLQAERYDRFFELFNRYAEHISSVTFWGVRDSYTWLNDFPVRGRKNWPFLLDANGQPKPAYDHIITKKESV</sequence>
<reference evidence="10 11" key="1">
    <citation type="submission" date="2016-10" db="EMBL/GenBank/DDBJ databases">
        <authorList>
            <person name="de Groot N.N."/>
        </authorList>
    </citation>
    <scope>NUCLEOTIDE SEQUENCE [LARGE SCALE GENOMIC DNA]</scope>
    <source>
        <strain evidence="10 11">CGMCC 1.10434</strain>
    </source>
</reference>
<keyword evidence="7 8" id="KW-0624">Polysaccharide degradation</keyword>
<evidence type="ECO:0000256" key="2">
    <source>
        <dbReference type="ARBA" id="ARBA00004851"/>
    </source>
</evidence>
<keyword evidence="3 10" id="KW-0858">Xylan degradation</keyword>
<dbReference type="EMBL" id="FODJ01000002">
    <property type="protein sequence ID" value="SEN88308.1"/>
    <property type="molecule type" value="Genomic_DNA"/>
</dbReference>
<dbReference type="PANTHER" id="PTHR31490">
    <property type="entry name" value="GLYCOSYL HYDROLASE"/>
    <property type="match status" value="1"/>
</dbReference>
<dbReference type="Proteomes" id="UP000199300">
    <property type="component" value="Unassembled WGS sequence"/>
</dbReference>
<gene>
    <name evidence="10" type="ORF">SAMN04488134_102184</name>
</gene>
<dbReference type="SUPFAM" id="SSF51445">
    <property type="entry name" value="(Trans)glycosidases"/>
    <property type="match status" value="1"/>
</dbReference>
<comment type="pathway">
    <text evidence="2">Glycan degradation; xylan degradation.</text>
</comment>
<dbReference type="Pfam" id="PF00331">
    <property type="entry name" value="Glyco_hydro_10"/>
    <property type="match status" value="1"/>
</dbReference>
<dbReference type="InterPro" id="IPR001000">
    <property type="entry name" value="GH10_dom"/>
</dbReference>
<evidence type="ECO:0000313" key="11">
    <source>
        <dbReference type="Proteomes" id="UP000199300"/>
    </source>
</evidence>
<organism evidence="10 11">
    <name type="scientific">Amphibacillus marinus</name>
    <dbReference type="NCBI Taxonomy" id="872970"/>
    <lineage>
        <taxon>Bacteria</taxon>
        <taxon>Bacillati</taxon>
        <taxon>Bacillota</taxon>
        <taxon>Bacilli</taxon>
        <taxon>Bacillales</taxon>
        <taxon>Bacillaceae</taxon>
        <taxon>Amphibacillus</taxon>
    </lineage>
</organism>
<dbReference type="PANTHER" id="PTHR31490:SF90">
    <property type="entry name" value="ENDO-1,4-BETA-XYLANASE A"/>
    <property type="match status" value="1"/>
</dbReference>
<dbReference type="InterPro" id="IPR044846">
    <property type="entry name" value="GH10"/>
</dbReference>
<dbReference type="STRING" id="872970.SAMN04488134_102184"/>
<keyword evidence="6 8" id="KW-0326">Glycosidase</keyword>
<evidence type="ECO:0000256" key="3">
    <source>
        <dbReference type="ARBA" id="ARBA00022651"/>
    </source>
</evidence>
<evidence type="ECO:0000256" key="6">
    <source>
        <dbReference type="ARBA" id="ARBA00023295"/>
    </source>
</evidence>
<dbReference type="InterPro" id="IPR017853">
    <property type="entry name" value="GH"/>
</dbReference>
<dbReference type="AlphaFoldDB" id="A0A1H8K7B7"/>
<dbReference type="GO" id="GO:0045493">
    <property type="term" value="P:xylan catabolic process"/>
    <property type="evidence" value="ECO:0007669"/>
    <property type="project" value="UniProtKB-KW"/>
</dbReference>
<dbReference type="GO" id="GO:0031176">
    <property type="term" value="F:endo-1,4-beta-xylanase activity"/>
    <property type="evidence" value="ECO:0007669"/>
    <property type="project" value="UniProtKB-EC"/>
</dbReference>
<evidence type="ECO:0000259" key="9">
    <source>
        <dbReference type="PROSITE" id="PS51760"/>
    </source>
</evidence>
<keyword evidence="11" id="KW-1185">Reference proteome</keyword>
<evidence type="ECO:0000256" key="1">
    <source>
        <dbReference type="ARBA" id="ARBA00000681"/>
    </source>
</evidence>
<evidence type="ECO:0000256" key="7">
    <source>
        <dbReference type="ARBA" id="ARBA00023326"/>
    </source>
</evidence>
<keyword evidence="4 8" id="KW-0378">Hydrolase</keyword>